<dbReference type="Proteomes" id="UP001437256">
    <property type="component" value="Unassembled WGS sequence"/>
</dbReference>
<protein>
    <submittedName>
        <fullName evidence="2">Uncharacterized protein</fullName>
    </submittedName>
</protein>
<proteinExistence type="predicted"/>
<evidence type="ECO:0000313" key="2">
    <source>
        <dbReference type="EMBL" id="KAL0065513.1"/>
    </source>
</evidence>
<reference evidence="2 3" key="1">
    <citation type="submission" date="2024-05" db="EMBL/GenBank/DDBJ databases">
        <title>A draft genome resource for the thread blight pathogen Marasmius tenuissimus strain MS-2.</title>
        <authorList>
            <person name="Yulfo-Soto G.E."/>
            <person name="Baruah I.K."/>
            <person name="Amoako-Attah I."/>
            <person name="Bukari Y."/>
            <person name="Meinhardt L.W."/>
            <person name="Bailey B.A."/>
            <person name="Cohen S.P."/>
        </authorList>
    </citation>
    <scope>NUCLEOTIDE SEQUENCE [LARGE SCALE GENOMIC DNA]</scope>
    <source>
        <strain evidence="2 3">MS-2</strain>
    </source>
</reference>
<feature type="compositionally biased region" description="Basic and acidic residues" evidence="1">
    <location>
        <begin position="289"/>
        <end position="303"/>
    </location>
</feature>
<accession>A0ABR2ZVS7</accession>
<sequence length="511" mass="56079">MESYEEMHRFVRQKFDIEENAEMCLEVNEFDECEKEWARVEVDESAYGYMAPHLHTLHVNVSQRDVGASSSSKGKAKETYSVPTPAASEHSTSNEPEKRSKGSPPTSPIHTQPALPPKSGAPDLSTSGYPEGDGFDEEESGMVDVLPSPKPPPPSEPRVRSPSPPSSVRRDFLTSKKAKSPVATSTPLPESRSSKEKLTPTLLPPVSPFKAPPSPVVPRARSKSRSAAAPVASGSGNNGRDADQLFNDSVTVEENMVLNELTIDPEQEPELEPESERETNGFRFGTQFFDKKKAKDKKQPRDEDIIDVDADEDEIPPPGPSSRSHIKKKVSEPIIEDPQTISRTQPRRAVPKPKRTDDDGESSSNTKSRSKKTGPPSRFASGDETEPPPGTQGPVLNETPAGGEEDNLIQADGRFKIFISGPKRSHRAEFMTKDRHKMKKVLTGACKTFKLDPERSRLELLVVKEDDGGDIYIPCVGEETVGRAGVKPGSELKVVVEDGDELDDEDDYSFN</sequence>
<dbReference type="EMBL" id="JBBXMP010000046">
    <property type="protein sequence ID" value="KAL0065513.1"/>
    <property type="molecule type" value="Genomic_DNA"/>
</dbReference>
<feature type="region of interest" description="Disordered" evidence="1">
    <location>
        <begin position="62"/>
        <end position="407"/>
    </location>
</feature>
<keyword evidence="3" id="KW-1185">Reference proteome</keyword>
<organism evidence="2 3">
    <name type="scientific">Marasmius tenuissimus</name>
    <dbReference type="NCBI Taxonomy" id="585030"/>
    <lineage>
        <taxon>Eukaryota</taxon>
        <taxon>Fungi</taxon>
        <taxon>Dikarya</taxon>
        <taxon>Basidiomycota</taxon>
        <taxon>Agaricomycotina</taxon>
        <taxon>Agaricomycetes</taxon>
        <taxon>Agaricomycetidae</taxon>
        <taxon>Agaricales</taxon>
        <taxon>Marasmiineae</taxon>
        <taxon>Marasmiaceae</taxon>
        <taxon>Marasmius</taxon>
    </lineage>
</organism>
<comment type="caution">
    <text evidence="2">The sequence shown here is derived from an EMBL/GenBank/DDBJ whole genome shotgun (WGS) entry which is preliminary data.</text>
</comment>
<feature type="compositionally biased region" description="Pro residues" evidence="1">
    <location>
        <begin position="202"/>
        <end position="216"/>
    </location>
</feature>
<feature type="compositionally biased region" description="Acidic residues" evidence="1">
    <location>
        <begin position="263"/>
        <end position="273"/>
    </location>
</feature>
<gene>
    <name evidence="2" type="ORF">AAF712_007423</name>
</gene>
<feature type="compositionally biased region" description="Acidic residues" evidence="1">
    <location>
        <begin position="304"/>
        <end position="315"/>
    </location>
</feature>
<evidence type="ECO:0000256" key="1">
    <source>
        <dbReference type="SAM" id="MobiDB-lite"/>
    </source>
</evidence>
<evidence type="ECO:0000313" key="3">
    <source>
        <dbReference type="Proteomes" id="UP001437256"/>
    </source>
</evidence>
<name>A0ABR2ZVS7_9AGAR</name>